<dbReference type="PANTHER" id="PTHR30250">
    <property type="entry name" value="PST FAMILY PREDICTED COLANIC ACID TRANSPORTER"/>
    <property type="match status" value="1"/>
</dbReference>
<proteinExistence type="predicted"/>
<evidence type="ECO:0000313" key="7">
    <source>
        <dbReference type="EMBL" id="GIO67243.1"/>
    </source>
</evidence>
<comment type="subcellular location">
    <subcellularLocation>
        <location evidence="1">Cell membrane</location>
        <topology evidence="1">Multi-pass membrane protein</topology>
    </subcellularLocation>
</comment>
<dbReference type="EMBL" id="BORW01000008">
    <property type="protein sequence ID" value="GIO67243.1"/>
    <property type="molecule type" value="Genomic_DNA"/>
</dbReference>
<feature type="transmembrane region" description="Helical" evidence="6">
    <location>
        <begin position="162"/>
        <end position="181"/>
    </location>
</feature>
<feature type="transmembrane region" description="Helical" evidence="6">
    <location>
        <begin position="247"/>
        <end position="271"/>
    </location>
</feature>
<dbReference type="PIRSF" id="PIRSF038958">
    <property type="entry name" value="PG_synth_SpoVB"/>
    <property type="match status" value="1"/>
</dbReference>
<feature type="transmembrane region" description="Helical" evidence="6">
    <location>
        <begin position="365"/>
        <end position="387"/>
    </location>
</feature>
<dbReference type="RefSeq" id="WP_212949428.1">
    <property type="nucleotide sequence ID" value="NZ_BORW01000008.1"/>
</dbReference>
<reference evidence="7 8" key="1">
    <citation type="submission" date="2021-03" db="EMBL/GenBank/DDBJ databases">
        <title>Antimicrobial resistance genes in bacteria isolated from Japanese honey, and their potential for conferring macrolide and lincosamide resistance in the American foulbrood pathogen Paenibacillus larvae.</title>
        <authorList>
            <person name="Okamoto M."/>
            <person name="Kumagai M."/>
            <person name="Kanamori H."/>
            <person name="Takamatsu D."/>
        </authorList>
    </citation>
    <scope>NUCLEOTIDE SEQUENCE [LARGE SCALE GENOMIC DNA]</scope>
    <source>
        <strain evidence="7 8">J21TS3</strain>
    </source>
</reference>
<evidence type="ECO:0000313" key="8">
    <source>
        <dbReference type="Proteomes" id="UP000680638"/>
    </source>
</evidence>
<feature type="transmembrane region" description="Helical" evidence="6">
    <location>
        <begin position="453"/>
        <end position="474"/>
    </location>
</feature>
<gene>
    <name evidence="7" type="primary">spoVB_2</name>
    <name evidence="7" type="ORF">J21TS3_20640</name>
</gene>
<dbReference type="InterPro" id="IPR002797">
    <property type="entry name" value="Polysacc_synth"/>
</dbReference>
<feature type="transmembrane region" description="Helical" evidence="6">
    <location>
        <begin position="291"/>
        <end position="315"/>
    </location>
</feature>
<accession>A0ABQ4LVS8</accession>
<evidence type="ECO:0000256" key="4">
    <source>
        <dbReference type="ARBA" id="ARBA00022989"/>
    </source>
</evidence>
<feature type="transmembrane region" description="Helical" evidence="6">
    <location>
        <begin position="327"/>
        <end position="345"/>
    </location>
</feature>
<evidence type="ECO:0000256" key="3">
    <source>
        <dbReference type="ARBA" id="ARBA00022692"/>
    </source>
</evidence>
<feature type="transmembrane region" description="Helical" evidence="6">
    <location>
        <begin position="88"/>
        <end position="111"/>
    </location>
</feature>
<evidence type="ECO:0000256" key="6">
    <source>
        <dbReference type="SAM" id="Phobius"/>
    </source>
</evidence>
<dbReference type="PANTHER" id="PTHR30250:SF21">
    <property type="entry name" value="LIPID II FLIPPASE MURJ"/>
    <property type="match status" value="1"/>
</dbReference>
<name>A0ABQ4LVS8_9BACL</name>
<feature type="transmembrane region" description="Helical" evidence="6">
    <location>
        <begin position="187"/>
        <end position="210"/>
    </location>
</feature>
<dbReference type="Pfam" id="PF01943">
    <property type="entry name" value="Polysacc_synt"/>
    <property type="match status" value="1"/>
</dbReference>
<feature type="transmembrane region" description="Helical" evidence="6">
    <location>
        <begin position="49"/>
        <end position="67"/>
    </location>
</feature>
<evidence type="ECO:0000256" key="1">
    <source>
        <dbReference type="ARBA" id="ARBA00004651"/>
    </source>
</evidence>
<keyword evidence="5 6" id="KW-0472">Membrane</keyword>
<protein>
    <submittedName>
        <fullName evidence="7">Stage V sporulation protein B</fullName>
    </submittedName>
</protein>
<comment type="caution">
    <text evidence="7">The sequence shown here is derived from an EMBL/GenBank/DDBJ whole genome shotgun (WGS) entry which is preliminary data.</text>
</comment>
<keyword evidence="4 6" id="KW-1133">Transmembrane helix</keyword>
<feature type="transmembrane region" description="Helical" evidence="6">
    <location>
        <begin position="486"/>
        <end position="510"/>
    </location>
</feature>
<evidence type="ECO:0000256" key="2">
    <source>
        <dbReference type="ARBA" id="ARBA00022475"/>
    </source>
</evidence>
<feature type="transmembrane region" description="Helical" evidence="6">
    <location>
        <begin position="394"/>
        <end position="413"/>
    </location>
</feature>
<sequence length="544" mass="59063">MSKKESFIKGTLILVVATLMVRVLSIVQRVPLEHVFGDTGNSAYGLANNLYLMLLTVASAGIPSTLSKMISERYALNKPQEVSRIFRAALIFSAISGVLMTLLLYLAAPFYAEYIAKVPEASLAIRAIAPALLLFPATAIMRGYFQGRGNITASAISQIIEQILRVITAVGLAFVMLGMGYSDKWLAAGASFGGVLGSIGAFGVMLYYLLKRHKEDQVNSSVVSAHEETIIPYTQIYLDIFKLSIPIVLTSLAVTAVNFIDGSIVKILLIGQIGEVLAEQMLAYLTSRAQMVAGIPPILAIALSTSLIPVISAAFTRKDEDHLRNQVTLAMRIAILTSMPIVIALSTASYSVNGLLFKSLDGSDIVGLLTLMTIFQVTMMISNSILLSLGKPNYSMVNVAIGIAAKVAGSYILSCFLGIYGIIFATGLCFFIITILNLYAIKKIVPFFIMGKRWIGFLITIIVLSGIGYGLNLAGIQMVSILPDRIVFFLTCCTVGIVVVALYPIFLVLLRVIRQDDLKDFPTPLRKIISPFMRLQLSKSVERK</sequence>
<feature type="transmembrane region" description="Helical" evidence="6">
    <location>
        <begin position="123"/>
        <end position="141"/>
    </location>
</feature>
<keyword evidence="2" id="KW-1003">Cell membrane</keyword>
<feature type="transmembrane region" description="Helical" evidence="6">
    <location>
        <begin position="419"/>
        <end position="441"/>
    </location>
</feature>
<evidence type="ECO:0000256" key="5">
    <source>
        <dbReference type="ARBA" id="ARBA00023136"/>
    </source>
</evidence>
<keyword evidence="3 6" id="KW-0812">Transmembrane</keyword>
<dbReference type="InterPro" id="IPR050833">
    <property type="entry name" value="Poly_Biosynth_Transport"/>
</dbReference>
<organism evidence="7 8">
    <name type="scientific">Paenibacillus cookii</name>
    <dbReference type="NCBI Taxonomy" id="157839"/>
    <lineage>
        <taxon>Bacteria</taxon>
        <taxon>Bacillati</taxon>
        <taxon>Bacillota</taxon>
        <taxon>Bacilli</taxon>
        <taxon>Bacillales</taxon>
        <taxon>Paenibacillaceae</taxon>
        <taxon>Paenibacillus</taxon>
    </lineage>
</organism>
<dbReference type="InterPro" id="IPR024923">
    <property type="entry name" value="PG_synth_SpoVB"/>
</dbReference>
<dbReference type="CDD" id="cd13124">
    <property type="entry name" value="MATE_SpoVB_like"/>
    <property type="match status" value="1"/>
</dbReference>
<keyword evidence="8" id="KW-1185">Reference proteome</keyword>
<dbReference type="Proteomes" id="UP000680638">
    <property type="component" value="Unassembled WGS sequence"/>
</dbReference>